<keyword evidence="2" id="KW-0813">Transport</keyword>
<feature type="domain" description="Cation efflux protein cytoplasmic" evidence="9">
    <location>
        <begin position="320"/>
        <end position="378"/>
    </location>
</feature>
<dbReference type="FunFam" id="1.20.1510.10:FF:000005">
    <property type="entry name" value="Putative Cation diffusion facilitator 1"/>
    <property type="match status" value="1"/>
</dbReference>
<dbReference type="Pfam" id="PF16916">
    <property type="entry name" value="ZT_dimer"/>
    <property type="match status" value="1"/>
</dbReference>
<dbReference type="InterPro" id="IPR027470">
    <property type="entry name" value="Cation_efflux_CTD"/>
</dbReference>
<feature type="compositionally biased region" description="Polar residues" evidence="6">
    <location>
        <begin position="15"/>
        <end position="25"/>
    </location>
</feature>
<dbReference type="AlphaFoldDB" id="A0A0D2NYA1"/>
<evidence type="ECO:0000256" key="5">
    <source>
        <dbReference type="ARBA" id="ARBA00023136"/>
    </source>
</evidence>
<feature type="transmembrane region" description="Helical" evidence="7">
    <location>
        <begin position="129"/>
        <end position="150"/>
    </location>
</feature>
<dbReference type="Gene3D" id="1.20.1510.10">
    <property type="entry name" value="Cation efflux protein transmembrane domain"/>
    <property type="match status" value="1"/>
</dbReference>
<dbReference type="InterPro" id="IPR050291">
    <property type="entry name" value="CDF_Transporter"/>
</dbReference>
<name>A0A0D2NYA1_HYPSF</name>
<dbReference type="GO" id="GO:0098771">
    <property type="term" value="P:inorganic ion homeostasis"/>
    <property type="evidence" value="ECO:0007669"/>
    <property type="project" value="UniProtKB-ARBA"/>
</dbReference>
<dbReference type="Pfam" id="PF01545">
    <property type="entry name" value="Cation_efflux"/>
    <property type="match status" value="1"/>
</dbReference>
<feature type="transmembrane region" description="Helical" evidence="7">
    <location>
        <begin position="171"/>
        <end position="192"/>
    </location>
</feature>
<evidence type="ECO:0000313" key="10">
    <source>
        <dbReference type="EMBL" id="KJA23689.1"/>
    </source>
</evidence>
<protein>
    <submittedName>
        <fullName evidence="10">Uncharacterized protein</fullName>
    </submittedName>
</protein>
<evidence type="ECO:0000259" key="8">
    <source>
        <dbReference type="Pfam" id="PF01545"/>
    </source>
</evidence>
<dbReference type="PANTHER" id="PTHR43840:SF12">
    <property type="entry name" value="CATION DIFFUSION FACILITATOR 1 (AFU_ORTHOLOGUE AFUA_1G14440)"/>
    <property type="match status" value="1"/>
</dbReference>
<feature type="region of interest" description="Disordered" evidence="6">
    <location>
        <begin position="1"/>
        <end position="34"/>
    </location>
</feature>
<sequence>MTDACTTPPAGPSTARPSDSANTPTHGVHAARSTGAASVDPFRIRDGIVGDAALSGLRSRKKGVGTYQARQNNLISALLTPMEELTADALAEDAAVRLRANIVIYASLGCNFVLCILQLYAAISAVSLSLLATGLDSVFDLGSNVLLFWLHRKASRLDSKKWPVGGARLQTIGNVVYGAFDSMCWVNFIVVVESIQTLISKKDDRQFHLPSIIAVASALGVKFLLFLYSYSLRNKSSQVRMLWQDHRNDLFINGFGILMSCAGSKFRWYLDPAGAVIIGVGVSISWSRTIYKEFELLAGKAAPNEFMQLLIYKAATYTDVIDKVDTVRAYHSGPDFFVEVDIVMDAHTPLYKAHDVSERLQTKFEALPHVERAFVHVDYEWTHAPARHNIFY</sequence>
<dbReference type="Gene3D" id="3.30.70.1350">
    <property type="entry name" value="Cation efflux protein, cytoplasmic domain"/>
    <property type="match status" value="1"/>
</dbReference>
<evidence type="ECO:0000256" key="7">
    <source>
        <dbReference type="SAM" id="Phobius"/>
    </source>
</evidence>
<accession>A0A0D2NYA1</accession>
<evidence type="ECO:0000256" key="1">
    <source>
        <dbReference type="ARBA" id="ARBA00004141"/>
    </source>
</evidence>
<dbReference type="STRING" id="945553.A0A0D2NYA1"/>
<feature type="transmembrane region" description="Helical" evidence="7">
    <location>
        <begin position="212"/>
        <end position="230"/>
    </location>
</feature>
<dbReference type="Proteomes" id="UP000054270">
    <property type="component" value="Unassembled WGS sequence"/>
</dbReference>
<keyword evidence="3 7" id="KW-0812">Transmembrane</keyword>
<dbReference type="GO" id="GO:0008324">
    <property type="term" value="F:monoatomic cation transmembrane transporter activity"/>
    <property type="evidence" value="ECO:0007669"/>
    <property type="project" value="InterPro"/>
</dbReference>
<dbReference type="SUPFAM" id="SSF161111">
    <property type="entry name" value="Cation efflux protein transmembrane domain-like"/>
    <property type="match status" value="1"/>
</dbReference>
<evidence type="ECO:0000256" key="3">
    <source>
        <dbReference type="ARBA" id="ARBA00022692"/>
    </source>
</evidence>
<dbReference type="InterPro" id="IPR036837">
    <property type="entry name" value="Cation_efflux_CTD_sf"/>
</dbReference>
<dbReference type="NCBIfam" id="TIGR01297">
    <property type="entry name" value="CDF"/>
    <property type="match status" value="1"/>
</dbReference>
<dbReference type="PANTHER" id="PTHR43840">
    <property type="entry name" value="MITOCHONDRIAL METAL TRANSPORTER 1-RELATED"/>
    <property type="match status" value="1"/>
</dbReference>
<dbReference type="InterPro" id="IPR027469">
    <property type="entry name" value="Cation_efflux_TMD_sf"/>
</dbReference>
<feature type="domain" description="Cation efflux protein transmembrane" evidence="8">
    <location>
        <begin position="105"/>
        <end position="297"/>
    </location>
</feature>
<gene>
    <name evidence="10" type="ORF">HYPSUDRAFT_137286</name>
</gene>
<evidence type="ECO:0000256" key="6">
    <source>
        <dbReference type="SAM" id="MobiDB-lite"/>
    </source>
</evidence>
<dbReference type="GO" id="GO:0016020">
    <property type="term" value="C:membrane"/>
    <property type="evidence" value="ECO:0007669"/>
    <property type="project" value="UniProtKB-SubCell"/>
</dbReference>
<dbReference type="InterPro" id="IPR002524">
    <property type="entry name" value="Cation_efflux"/>
</dbReference>
<dbReference type="SUPFAM" id="SSF160240">
    <property type="entry name" value="Cation efflux protein cytoplasmic domain-like"/>
    <property type="match status" value="1"/>
</dbReference>
<keyword evidence="4 7" id="KW-1133">Transmembrane helix</keyword>
<evidence type="ECO:0000256" key="2">
    <source>
        <dbReference type="ARBA" id="ARBA00022448"/>
    </source>
</evidence>
<dbReference type="OrthoDB" id="78296at2759"/>
<dbReference type="InterPro" id="IPR058533">
    <property type="entry name" value="Cation_efflux_TM"/>
</dbReference>
<keyword evidence="11" id="KW-1185">Reference proteome</keyword>
<dbReference type="GO" id="GO:0030003">
    <property type="term" value="P:intracellular monoatomic cation homeostasis"/>
    <property type="evidence" value="ECO:0007669"/>
    <property type="project" value="UniProtKB-ARBA"/>
</dbReference>
<proteinExistence type="predicted"/>
<feature type="transmembrane region" description="Helical" evidence="7">
    <location>
        <begin position="102"/>
        <end position="123"/>
    </location>
</feature>
<dbReference type="EMBL" id="KN817541">
    <property type="protein sequence ID" value="KJA23689.1"/>
    <property type="molecule type" value="Genomic_DNA"/>
</dbReference>
<evidence type="ECO:0000259" key="9">
    <source>
        <dbReference type="Pfam" id="PF16916"/>
    </source>
</evidence>
<keyword evidence="5 7" id="KW-0472">Membrane</keyword>
<evidence type="ECO:0000256" key="4">
    <source>
        <dbReference type="ARBA" id="ARBA00022989"/>
    </source>
</evidence>
<reference evidence="11" key="1">
    <citation type="submission" date="2014-04" db="EMBL/GenBank/DDBJ databases">
        <title>Evolutionary Origins and Diversification of the Mycorrhizal Mutualists.</title>
        <authorList>
            <consortium name="DOE Joint Genome Institute"/>
            <consortium name="Mycorrhizal Genomics Consortium"/>
            <person name="Kohler A."/>
            <person name="Kuo A."/>
            <person name="Nagy L.G."/>
            <person name="Floudas D."/>
            <person name="Copeland A."/>
            <person name="Barry K.W."/>
            <person name="Cichocki N."/>
            <person name="Veneault-Fourrey C."/>
            <person name="LaButti K."/>
            <person name="Lindquist E.A."/>
            <person name="Lipzen A."/>
            <person name="Lundell T."/>
            <person name="Morin E."/>
            <person name="Murat C."/>
            <person name="Riley R."/>
            <person name="Ohm R."/>
            <person name="Sun H."/>
            <person name="Tunlid A."/>
            <person name="Henrissat B."/>
            <person name="Grigoriev I.V."/>
            <person name="Hibbett D.S."/>
            <person name="Martin F."/>
        </authorList>
    </citation>
    <scope>NUCLEOTIDE SEQUENCE [LARGE SCALE GENOMIC DNA]</scope>
    <source>
        <strain evidence="11">FD-334 SS-4</strain>
    </source>
</reference>
<organism evidence="10 11">
    <name type="scientific">Hypholoma sublateritium (strain FD-334 SS-4)</name>
    <dbReference type="NCBI Taxonomy" id="945553"/>
    <lineage>
        <taxon>Eukaryota</taxon>
        <taxon>Fungi</taxon>
        <taxon>Dikarya</taxon>
        <taxon>Basidiomycota</taxon>
        <taxon>Agaricomycotina</taxon>
        <taxon>Agaricomycetes</taxon>
        <taxon>Agaricomycetidae</taxon>
        <taxon>Agaricales</taxon>
        <taxon>Agaricineae</taxon>
        <taxon>Strophariaceae</taxon>
        <taxon>Hypholoma</taxon>
    </lineage>
</organism>
<comment type="subcellular location">
    <subcellularLocation>
        <location evidence="1">Membrane</location>
        <topology evidence="1">Multi-pass membrane protein</topology>
    </subcellularLocation>
</comment>
<evidence type="ECO:0000313" key="11">
    <source>
        <dbReference type="Proteomes" id="UP000054270"/>
    </source>
</evidence>